<accession>A0A812EGU8</accession>
<dbReference type="GO" id="GO:0002376">
    <property type="term" value="P:immune system process"/>
    <property type="evidence" value="ECO:0007669"/>
    <property type="project" value="UniProtKB-KW"/>
</dbReference>
<dbReference type="PANTHER" id="PTHR11022">
    <property type="entry name" value="PEPTIDOGLYCAN RECOGNITION PROTEIN"/>
    <property type="match status" value="1"/>
</dbReference>
<dbReference type="AlphaFoldDB" id="A0A812EGU8"/>
<comment type="caution">
    <text evidence="6">The sequence shown here is derived from an EMBL/GenBank/DDBJ whole genome shotgun (WGS) entry which is preliminary data.</text>
</comment>
<proteinExistence type="inferred from homology"/>
<dbReference type="EMBL" id="CAHIKZ030005292">
    <property type="protein sequence ID" value="CAE1322054.1"/>
    <property type="molecule type" value="Genomic_DNA"/>
</dbReference>
<evidence type="ECO:0000313" key="7">
    <source>
        <dbReference type="Proteomes" id="UP000597762"/>
    </source>
</evidence>
<dbReference type="InterPro" id="IPR036505">
    <property type="entry name" value="Amidase/PGRP_sf"/>
</dbReference>
<dbReference type="SUPFAM" id="SSF55846">
    <property type="entry name" value="N-acetylmuramoyl-L-alanine amidase-like"/>
    <property type="match status" value="1"/>
</dbReference>
<evidence type="ECO:0000256" key="2">
    <source>
        <dbReference type="ARBA" id="ARBA00022859"/>
    </source>
</evidence>
<dbReference type="InterPro" id="IPR006619">
    <property type="entry name" value="PGRP_domain_met/bac"/>
</dbReference>
<feature type="signal peptide" evidence="3">
    <location>
        <begin position="1"/>
        <end position="18"/>
    </location>
</feature>
<dbReference type="GO" id="GO:0008745">
    <property type="term" value="F:N-acetylmuramoyl-L-alanine amidase activity"/>
    <property type="evidence" value="ECO:0007669"/>
    <property type="project" value="InterPro"/>
</dbReference>
<sequence>MKFSQVLMLCLWLRSTSTEPLLPTCACTHKTTMLHSSLMKPMGIVSQGKCFQKAEFPISGSRWIRLLEDEKTIYALRESLTFRPCYDRLDAISGGPCPNIISRSEWGARRPRDRQSLSTPVKYAVVHHSNTPQCLDKPSCIKRMQSIQNFHMNVRRWSDIAYNFLIGGDGNVYEGRGWDTVGAHVIGYNKISIGICVIGNYTEYKPNEISLNALKRMLSCLEFKNKVINKYVLRGHRDLGSTTCPGNKLYRIIKNWHHYYWFKFSSAN</sequence>
<comment type="similarity">
    <text evidence="1">Belongs to the N-acetylmuramoyl-L-alanine amidase 2 family.</text>
</comment>
<dbReference type="SMART" id="SM00644">
    <property type="entry name" value="Ami_2"/>
    <property type="match status" value="1"/>
</dbReference>
<gene>
    <name evidence="6" type="ORF">SPHA_72067</name>
</gene>
<dbReference type="Pfam" id="PF01510">
    <property type="entry name" value="Amidase_2"/>
    <property type="match status" value="1"/>
</dbReference>
<dbReference type="FunFam" id="3.40.80.10:FF:000001">
    <property type="entry name" value="Peptidoglycan recognition protein 1"/>
    <property type="match status" value="1"/>
</dbReference>
<dbReference type="SMART" id="SM00701">
    <property type="entry name" value="PGRP"/>
    <property type="match status" value="1"/>
</dbReference>
<keyword evidence="2" id="KW-0391">Immunity</keyword>
<dbReference type="InterPro" id="IPR015510">
    <property type="entry name" value="PGRP"/>
</dbReference>
<dbReference type="InterPro" id="IPR002502">
    <property type="entry name" value="Amidase_domain"/>
</dbReference>
<reference evidence="6" key="1">
    <citation type="submission" date="2021-01" db="EMBL/GenBank/DDBJ databases">
        <authorList>
            <person name="Li R."/>
            <person name="Bekaert M."/>
        </authorList>
    </citation>
    <scope>NUCLEOTIDE SEQUENCE</scope>
    <source>
        <strain evidence="6">Farmed</strain>
    </source>
</reference>
<evidence type="ECO:0000259" key="4">
    <source>
        <dbReference type="SMART" id="SM00644"/>
    </source>
</evidence>
<dbReference type="Proteomes" id="UP000597762">
    <property type="component" value="Unassembled WGS sequence"/>
</dbReference>
<feature type="domain" description="N-acetylmuramoyl-L-alanine amidase" evidence="4">
    <location>
        <begin position="109"/>
        <end position="246"/>
    </location>
</feature>
<keyword evidence="7" id="KW-1185">Reference proteome</keyword>
<protein>
    <submittedName>
        <fullName evidence="6">PGRP</fullName>
    </submittedName>
</protein>
<evidence type="ECO:0000259" key="5">
    <source>
        <dbReference type="SMART" id="SM00701"/>
    </source>
</evidence>
<evidence type="ECO:0000256" key="1">
    <source>
        <dbReference type="ARBA" id="ARBA00007553"/>
    </source>
</evidence>
<feature type="domain" description="Peptidoglycan recognition protein family" evidence="5">
    <location>
        <begin position="98"/>
        <end position="240"/>
    </location>
</feature>
<feature type="chain" id="PRO_5032596869" evidence="3">
    <location>
        <begin position="19"/>
        <end position="268"/>
    </location>
</feature>
<evidence type="ECO:0000256" key="3">
    <source>
        <dbReference type="SAM" id="SignalP"/>
    </source>
</evidence>
<dbReference type="GO" id="GO:0008270">
    <property type="term" value="F:zinc ion binding"/>
    <property type="evidence" value="ECO:0007669"/>
    <property type="project" value="InterPro"/>
</dbReference>
<dbReference type="GO" id="GO:0009253">
    <property type="term" value="P:peptidoglycan catabolic process"/>
    <property type="evidence" value="ECO:0007669"/>
    <property type="project" value="InterPro"/>
</dbReference>
<dbReference type="CDD" id="cd06583">
    <property type="entry name" value="PGRP"/>
    <property type="match status" value="1"/>
</dbReference>
<dbReference type="PANTHER" id="PTHR11022:SF41">
    <property type="entry name" value="PEPTIDOGLYCAN-RECOGNITION PROTEIN LC-RELATED"/>
    <property type="match status" value="1"/>
</dbReference>
<keyword evidence="3" id="KW-0732">Signal</keyword>
<evidence type="ECO:0000313" key="6">
    <source>
        <dbReference type="EMBL" id="CAE1322054.1"/>
    </source>
</evidence>
<dbReference type="OrthoDB" id="10001926at2759"/>
<organism evidence="6 7">
    <name type="scientific">Acanthosepion pharaonis</name>
    <name type="common">Pharaoh cuttlefish</name>
    <name type="synonym">Sepia pharaonis</name>
    <dbReference type="NCBI Taxonomy" id="158019"/>
    <lineage>
        <taxon>Eukaryota</taxon>
        <taxon>Metazoa</taxon>
        <taxon>Spiralia</taxon>
        <taxon>Lophotrochozoa</taxon>
        <taxon>Mollusca</taxon>
        <taxon>Cephalopoda</taxon>
        <taxon>Coleoidea</taxon>
        <taxon>Decapodiformes</taxon>
        <taxon>Sepiida</taxon>
        <taxon>Sepiina</taxon>
        <taxon>Sepiidae</taxon>
        <taxon>Acanthosepion</taxon>
    </lineage>
</organism>
<dbReference type="Gene3D" id="3.40.80.10">
    <property type="entry name" value="Peptidoglycan recognition protein-like"/>
    <property type="match status" value="1"/>
</dbReference>
<name>A0A812EGU8_ACAPH</name>